<protein>
    <submittedName>
        <fullName evidence="1">Uncharacterized protein</fullName>
    </submittedName>
</protein>
<dbReference type="AlphaFoldDB" id="A0A2J7TJP4"/>
<dbReference type="EMBL" id="PDZR01000003">
    <property type="protein sequence ID" value="PNG26992.1"/>
    <property type="molecule type" value="Genomic_DNA"/>
</dbReference>
<gene>
    <name evidence="1" type="ORF">CR492_04630</name>
</gene>
<dbReference type="RefSeq" id="WP_102842581.1">
    <property type="nucleotide sequence ID" value="NZ_PDZR01000003.1"/>
</dbReference>
<accession>A0A2J7TJP4</accession>
<comment type="caution">
    <text evidence="1">The sequence shown here is derived from an EMBL/GenBank/DDBJ whole genome shotgun (WGS) entry which is preliminary data.</text>
</comment>
<sequence length="129" mass="12710">MSKDLLLELLRAAQVLLSEVADLKTGLTALNQRMDNMATASDVAAVFADAKSAIATEVQALTAQVAAAITGLEASASDATALDAIVADIGVFKTSMLDSLTAIQTKAAAAIAVVPAAAAAAATPAAPSA</sequence>
<proteinExistence type="predicted"/>
<name>A0A2J7TJP4_METSI</name>
<dbReference type="Proteomes" id="UP000236286">
    <property type="component" value="Unassembled WGS sequence"/>
</dbReference>
<evidence type="ECO:0000313" key="1">
    <source>
        <dbReference type="EMBL" id="PNG26992.1"/>
    </source>
</evidence>
<evidence type="ECO:0000313" key="2">
    <source>
        <dbReference type="Proteomes" id="UP000236286"/>
    </source>
</evidence>
<reference evidence="1 2" key="1">
    <citation type="submission" date="2017-10" db="EMBL/GenBank/DDBJ databases">
        <title>Genome announcement of Methylocella silvestris TVC from permafrost.</title>
        <authorList>
            <person name="Wang J."/>
            <person name="Geng K."/>
            <person name="Ul-Haque F."/>
            <person name="Crombie A.T."/>
            <person name="Street L.E."/>
            <person name="Wookey P.A."/>
            <person name="Murrell J.C."/>
            <person name="Pratscher J."/>
        </authorList>
    </citation>
    <scope>NUCLEOTIDE SEQUENCE [LARGE SCALE GENOMIC DNA]</scope>
    <source>
        <strain evidence="1 2">TVC</strain>
    </source>
</reference>
<organism evidence="1 2">
    <name type="scientific">Methylocella silvestris</name>
    <dbReference type="NCBI Taxonomy" id="199596"/>
    <lineage>
        <taxon>Bacteria</taxon>
        <taxon>Pseudomonadati</taxon>
        <taxon>Pseudomonadota</taxon>
        <taxon>Alphaproteobacteria</taxon>
        <taxon>Hyphomicrobiales</taxon>
        <taxon>Beijerinckiaceae</taxon>
        <taxon>Methylocella</taxon>
    </lineage>
</organism>